<accession>A0A067RD62</accession>
<evidence type="ECO:0000313" key="1">
    <source>
        <dbReference type="EMBL" id="KDR21682.1"/>
    </source>
</evidence>
<keyword evidence="2" id="KW-1185">Reference proteome</keyword>
<dbReference type="InParanoid" id="A0A067RD62"/>
<proteinExistence type="predicted"/>
<evidence type="ECO:0000313" key="2">
    <source>
        <dbReference type="Proteomes" id="UP000027135"/>
    </source>
</evidence>
<organism evidence="1 2">
    <name type="scientific">Zootermopsis nevadensis</name>
    <name type="common">Dampwood termite</name>
    <dbReference type="NCBI Taxonomy" id="136037"/>
    <lineage>
        <taxon>Eukaryota</taxon>
        <taxon>Metazoa</taxon>
        <taxon>Ecdysozoa</taxon>
        <taxon>Arthropoda</taxon>
        <taxon>Hexapoda</taxon>
        <taxon>Insecta</taxon>
        <taxon>Pterygota</taxon>
        <taxon>Neoptera</taxon>
        <taxon>Polyneoptera</taxon>
        <taxon>Dictyoptera</taxon>
        <taxon>Blattodea</taxon>
        <taxon>Blattoidea</taxon>
        <taxon>Termitoidae</taxon>
        <taxon>Termopsidae</taxon>
        <taxon>Zootermopsis</taxon>
    </lineage>
</organism>
<reference evidence="1 2" key="1">
    <citation type="journal article" date="2014" name="Nat. Commun.">
        <title>Molecular traces of alternative social organization in a termite genome.</title>
        <authorList>
            <person name="Terrapon N."/>
            <person name="Li C."/>
            <person name="Robertson H.M."/>
            <person name="Ji L."/>
            <person name="Meng X."/>
            <person name="Booth W."/>
            <person name="Chen Z."/>
            <person name="Childers C.P."/>
            <person name="Glastad K.M."/>
            <person name="Gokhale K."/>
            <person name="Gowin J."/>
            <person name="Gronenberg W."/>
            <person name="Hermansen R.A."/>
            <person name="Hu H."/>
            <person name="Hunt B.G."/>
            <person name="Huylmans A.K."/>
            <person name="Khalil S.M."/>
            <person name="Mitchell R.D."/>
            <person name="Munoz-Torres M.C."/>
            <person name="Mustard J.A."/>
            <person name="Pan H."/>
            <person name="Reese J.T."/>
            <person name="Scharf M.E."/>
            <person name="Sun F."/>
            <person name="Vogel H."/>
            <person name="Xiao J."/>
            <person name="Yang W."/>
            <person name="Yang Z."/>
            <person name="Yang Z."/>
            <person name="Zhou J."/>
            <person name="Zhu J."/>
            <person name="Brent C.S."/>
            <person name="Elsik C.G."/>
            <person name="Goodisman M.A."/>
            <person name="Liberles D.A."/>
            <person name="Roe R.M."/>
            <person name="Vargo E.L."/>
            <person name="Vilcinskas A."/>
            <person name="Wang J."/>
            <person name="Bornberg-Bauer E."/>
            <person name="Korb J."/>
            <person name="Zhang G."/>
            <person name="Liebig J."/>
        </authorList>
    </citation>
    <scope>NUCLEOTIDE SEQUENCE [LARGE SCALE GENOMIC DNA]</scope>
    <source>
        <tissue evidence="1">Whole organism</tissue>
    </source>
</reference>
<sequence>MYTQKTNAEVSMEMEKLAVSCHFDITIATSLSMNCKGTSVLFKAKNVTEIYC</sequence>
<protein>
    <submittedName>
        <fullName evidence="1">Uncharacterized protein</fullName>
    </submittedName>
</protein>
<dbReference type="AlphaFoldDB" id="A0A067RD62"/>
<dbReference type="Proteomes" id="UP000027135">
    <property type="component" value="Unassembled WGS sequence"/>
</dbReference>
<dbReference type="EMBL" id="KK852543">
    <property type="protein sequence ID" value="KDR21682.1"/>
    <property type="molecule type" value="Genomic_DNA"/>
</dbReference>
<gene>
    <name evidence="1" type="ORF">L798_03807</name>
</gene>
<name>A0A067RD62_ZOONE</name>